<gene>
    <name evidence="1" type="ORF">AACH06_03625</name>
</gene>
<comment type="caution">
    <text evidence="1">The sequence shown here is derived from an EMBL/GenBank/DDBJ whole genome shotgun (WGS) entry which is preliminary data.</text>
</comment>
<keyword evidence="2" id="KW-1185">Reference proteome</keyword>
<reference evidence="1 2" key="1">
    <citation type="submission" date="2024-04" db="EMBL/GenBank/DDBJ databases">
        <title>Novel species of the genus Ideonella isolated from streams.</title>
        <authorList>
            <person name="Lu H."/>
        </authorList>
    </citation>
    <scope>NUCLEOTIDE SEQUENCE [LARGE SCALE GENOMIC DNA]</scope>
    <source>
        <strain evidence="1 2">DXS29W</strain>
    </source>
</reference>
<organism evidence="1 2">
    <name type="scientific">Ideonella lacteola</name>
    <dbReference type="NCBI Taxonomy" id="2984193"/>
    <lineage>
        <taxon>Bacteria</taxon>
        <taxon>Pseudomonadati</taxon>
        <taxon>Pseudomonadota</taxon>
        <taxon>Betaproteobacteria</taxon>
        <taxon>Burkholderiales</taxon>
        <taxon>Sphaerotilaceae</taxon>
        <taxon>Ideonella</taxon>
    </lineage>
</organism>
<sequence length="134" mass="14426">MPYARRDAAGQIVSLHREAVDEADFLPDDHPEVRAFLGGPSVGDDGASERFARLDADFVRVLEDVIDTLISRNLINITDLPSEAQAKLFSRKTFRERSSSRALKLFGDAGLGTIIPGVASADDPTPEDGSGSAR</sequence>
<dbReference type="Proteomes" id="UP001371218">
    <property type="component" value="Unassembled WGS sequence"/>
</dbReference>
<evidence type="ECO:0000313" key="1">
    <source>
        <dbReference type="EMBL" id="MEK8029901.1"/>
    </source>
</evidence>
<dbReference type="RefSeq" id="WP_341424262.1">
    <property type="nucleotide sequence ID" value="NZ_JBBUTG010000002.1"/>
</dbReference>
<name>A0ABU9BJA3_9BURK</name>
<protein>
    <submittedName>
        <fullName evidence="1">Uncharacterized protein</fullName>
    </submittedName>
</protein>
<accession>A0ABU9BJA3</accession>
<dbReference type="EMBL" id="JBBUTG010000002">
    <property type="protein sequence ID" value="MEK8029901.1"/>
    <property type="molecule type" value="Genomic_DNA"/>
</dbReference>
<proteinExistence type="predicted"/>
<evidence type="ECO:0000313" key="2">
    <source>
        <dbReference type="Proteomes" id="UP001371218"/>
    </source>
</evidence>